<protein>
    <submittedName>
        <fullName evidence="1">Uncharacterized protein</fullName>
    </submittedName>
</protein>
<evidence type="ECO:0000313" key="2">
    <source>
        <dbReference type="Proteomes" id="UP000814033"/>
    </source>
</evidence>
<evidence type="ECO:0000313" key="1">
    <source>
        <dbReference type="EMBL" id="KAI0047038.1"/>
    </source>
</evidence>
<dbReference type="Proteomes" id="UP000814033">
    <property type="component" value="Unassembled WGS sequence"/>
</dbReference>
<comment type="caution">
    <text evidence="1">The sequence shown here is derived from an EMBL/GenBank/DDBJ whole genome shotgun (WGS) entry which is preliminary data.</text>
</comment>
<keyword evidence="2" id="KW-1185">Reference proteome</keyword>
<proteinExistence type="predicted"/>
<gene>
    <name evidence="1" type="ORF">FA95DRAFT_1559468</name>
</gene>
<reference evidence="1" key="1">
    <citation type="submission" date="2021-02" db="EMBL/GenBank/DDBJ databases">
        <authorList>
            <consortium name="DOE Joint Genome Institute"/>
            <person name="Ahrendt S."/>
            <person name="Looney B.P."/>
            <person name="Miyauchi S."/>
            <person name="Morin E."/>
            <person name="Drula E."/>
            <person name="Courty P.E."/>
            <person name="Chicoki N."/>
            <person name="Fauchery L."/>
            <person name="Kohler A."/>
            <person name="Kuo A."/>
            <person name="Labutti K."/>
            <person name="Pangilinan J."/>
            <person name="Lipzen A."/>
            <person name="Riley R."/>
            <person name="Andreopoulos W."/>
            <person name="He G."/>
            <person name="Johnson J."/>
            <person name="Barry K.W."/>
            <person name="Grigoriev I.V."/>
            <person name="Nagy L."/>
            <person name="Hibbett D."/>
            <person name="Henrissat B."/>
            <person name="Matheny P.B."/>
            <person name="Labbe J."/>
            <person name="Martin F."/>
        </authorList>
    </citation>
    <scope>NUCLEOTIDE SEQUENCE</scope>
    <source>
        <strain evidence="1">FP105234-sp</strain>
    </source>
</reference>
<accession>A0ACB8RSG8</accession>
<sequence length="249" mass="27171">MADLATNSVLQHLKSLFPSAQKIGSSADVLKNPWWIVATVAYSGANRPEAVPVVFKHVLADLEQVQAAANVPTEKAQEERLLLARRFREALFKSGMVSGYSKAINGLVSLSEATPEDLRDTKTMRNTKLSPDELEKKGEEFFKVLYGDTADNVQGLLDKIYPDMGWFSNTLAYGAVYGHLDILDQLETSWVLVGTLIAGDTARQVGWHLANARRGGATLEEAKAARQIAIDVSASAGVKWRDGVPDITE</sequence>
<reference evidence="1" key="2">
    <citation type="journal article" date="2022" name="New Phytol.">
        <title>Evolutionary transition to the ectomycorrhizal habit in the genomes of a hyperdiverse lineage of mushroom-forming fungi.</title>
        <authorList>
            <person name="Looney B."/>
            <person name="Miyauchi S."/>
            <person name="Morin E."/>
            <person name="Drula E."/>
            <person name="Courty P.E."/>
            <person name="Kohler A."/>
            <person name="Kuo A."/>
            <person name="LaButti K."/>
            <person name="Pangilinan J."/>
            <person name="Lipzen A."/>
            <person name="Riley R."/>
            <person name="Andreopoulos W."/>
            <person name="He G."/>
            <person name="Johnson J."/>
            <person name="Nolan M."/>
            <person name="Tritt A."/>
            <person name="Barry K.W."/>
            <person name="Grigoriev I.V."/>
            <person name="Nagy L.G."/>
            <person name="Hibbett D."/>
            <person name="Henrissat B."/>
            <person name="Matheny P.B."/>
            <person name="Labbe J."/>
            <person name="Martin F.M."/>
        </authorList>
    </citation>
    <scope>NUCLEOTIDE SEQUENCE</scope>
    <source>
        <strain evidence="1">FP105234-sp</strain>
    </source>
</reference>
<name>A0ACB8RSG8_9AGAM</name>
<dbReference type="EMBL" id="MU275912">
    <property type="protein sequence ID" value="KAI0047038.1"/>
    <property type="molecule type" value="Genomic_DNA"/>
</dbReference>
<organism evidence="1 2">
    <name type="scientific">Auriscalpium vulgare</name>
    <dbReference type="NCBI Taxonomy" id="40419"/>
    <lineage>
        <taxon>Eukaryota</taxon>
        <taxon>Fungi</taxon>
        <taxon>Dikarya</taxon>
        <taxon>Basidiomycota</taxon>
        <taxon>Agaricomycotina</taxon>
        <taxon>Agaricomycetes</taxon>
        <taxon>Russulales</taxon>
        <taxon>Auriscalpiaceae</taxon>
        <taxon>Auriscalpium</taxon>
    </lineage>
</organism>